<keyword evidence="2" id="KW-1185">Reference proteome</keyword>
<name>A0ACC2BNK2_DIPCM</name>
<organism evidence="1 2">
    <name type="scientific">Diphasiastrum complanatum</name>
    <name type="common">Issler's clubmoss</name>
    <name type="synonym">Lycopodium complanatum</name>
    <dbReference type="NCBI Taxonomy" id="34168"/>
    <lineage>
        <taxon>Eukaryota</taxon>
        <taxon>Viridiplantae</taxon>
        <taxon>Streptophyta</taxon>
        <taxon>Embryophyta</taxon>
        <taxon>Tracheophyta</taxon>
        <taxon>Lycopodiopsida</taxon>
        <taxon>Lycopodiales</taxon>
        <taxon>Lycopodiaceae</taxon>
        <taxon>Lycopodioideae</taxon>
        <taxon>Diphasiastrum</taxon>
    </lineage>
</organism>
<dbReference type="Proteomes" id="UP001162992">
    <property type="component" value="Chromosome 14"/>
</dbReference>
<proteinExistence type="predicted"/>
<dbReference type="EMBL" id="CM055105">
    <property type="protein sequence ID" value="KAJ7531321.1"/>
    <property type="molecule type" value="Genomic_DNA"/>
</dbReference>
<evidence type="ECO:0000313" key="1">
    <source>
        <dbReference type="EMBL" id="KAJ7531321.1"/>
    </source>
</evidence>
<protein>
    <submittedName>
        <fullName evidence="1">Uncharacterized protein</fullName>
    </submittedName>
</protein>
<evidence type="ECO:0000313" key="2">
    <source>
        <dbReference type="Proteomes" id="UP001162992"/>
    </source>
</evidence>
<reference evidence="2" key="1">
    <citation type="journal article" date="2024" name="Proc. Natl. Acad. Sci. U.S.A.">
        <title>Extraordinary preservation of gene collinearity over three hundred million years revealed in homosporous lycophytes.</title>
        <authorList>
            <person name="Li C."/>
            <person name="Wickell D."/>
            <person name="Kuo L.Y."/>
            <person name="Chen X."/>
            <person name="Nie B."/>
            <person name="Liao X."/>
            <person name="Peng D."/>
            <person name="Ji J."/>
            <person name="Jenkins J."/>
            <person name="Williams M."/>
            <person name="Shu S."/>
            <person name="Plott C."/>
            <person name="Barry K."/>
            <person name="Rajasekar S."/>
            <person name="Grimwood J."/>
            <person name="Han X."/>
            <person name="Sun S."/>
            <person name="Hou Z."/>
            <person name="He W."/>
            <person name="Dai G."/>
            <person name="Sun C."/>
            <person name="Schmutz J."/>
            <person name="Leebens-Mack J.H."/>
            <person name="Li F.W."/>
            <person name="Wang L."/>
        </authorList>
    </citation>
    <scope>NUCLEOTIDE SEQUENCE [LARGE SCALE GENOMIC DNA]</scope>
    <source>
        <strain evidence="2">cv. PW_Plant_1</strain>
    </source>
</reference>
<gene>
    <name evidence="1" type="ORF">O6H91_14G040400</name>
</gene>
<comment type="caution">
    <text evidence="1">The sequence shown here is derived from an EMBL/GenBank/DDBJ whole genome shotgun (WGS) entry which is preliminary data.</text>
</comment>
<accession>A0ACC2BNK2</accession>
<sequence>MDDPLFSPSLKRPHSYYDREPTEANARQKCHQSSRGGSSTPRFFPDEVVFRILCPTSKTGSVIGKGGSIVKAIRYETGAKITVSDAMPGAEERVIIVSAQERHQDKSRGLEEENDANAKDNADSKERGEKQENSARMDKAPTSPAQQALFRVHSRIIEDERENESGADEDPVASSITTRLLVPSNQVGCLLGRGGKIIEQMREESGAQIRILPRDQLPVCALLTDELVQVFGEVNAVKKALHLISSRLQENPPRDRYQTHTSYPAGEALSKHHHSFHGQEGPTSPPGFGSGFGTGSGDRGHRSFARSSSALPAVSRESMPAEEELVFRILCSVDRIGSIIGRGGSIIQNLREETGAKIKVEELVPGADERVVVVSALEHLEDDLSPAQEAVFHVQDRIKDIGPNHDGVVTTRLLVPSNQVGCLLGKGGVIIAEMRRSSKASIRILGKEQLPKCALESDEVVQIVGDIHAARDALVQITSRLRANLHRDKALPAAALTPLSSSFGNDPFASGYGGIQEPHSPEDLPVSVSGLGFPNGRSSKFQNGISSPGSRTLQHDRGKDFASFEEGPSRKGGSGGLGRFTGGIIKSTTVEVIIPSAAVASVLGDNGNNMAQIQQISRAKVKLFDARPGAYERIVEISGTPDQTQSAQSLLEAFILSGQY</sequence>